<dbReference type="InterPro" id="IPR036259">
    <property type="entry name" value="MFS_trans_sf"/>
</dbReference>
<dbReference type="Pfam" id="PF00083">
    <property type="entry name" value="Sugar_tr"/>
    <property type="match status" value="1"/>
</dbReference>
<feature type="transmembrane region" description="Helical" evidence="8">
    <location>
        <begin position="192"/>
        <end position="212"/>
    </location>
</feature>
<dbReference type="PROSITE" id="PS00216">
    <property type="entry name" value="SUGAR_TRANSPORT_1"/>
    <property type="match status" value="1"/>
</dbReference>
<evidence type="ECO:0000256" key="5">
    <source>
        <dbReference type="ARBA" id="ARBA00022989"/>
    </source>
</evidence>
<dbReference type="GO" id="GO:0005351">
    <property type="term" value="F:carbohydrate:proton symporter activity"/>
    <property type="evidence" value="ECO:0007669"/>
    <property type="project" value="TreeGrafter"/>
</dbReference>
<accession>A0A8K0T822</accession>
<comment type="subcellular location">
    <subcellularLocation>
        <location evidence="1">Membrane</location>
        <topology evidence="1">Multi-pass membrane protein</topology>
    </subcellularLocation>
</comment>
<dbReference type="Gene3D" id="1.20.1250.20">
    <property type="entry name" value="MFS general substrate transporter like domains"/>
    <property type="match status" value="1"/>
</dbReference>
<dbReference type="PROSITE" id="PS50850">
    <property type="entry name" value="MFS"/>
    <property type="match status" value="1"/>
</dbReference>
<evidence type="ECO:0000259" key="9">
    <source>
        <dbReference type="PROSITE" id="PS50850"/>
    </source>
</evidence>
<dbReference type="FunFam" id="1.20.1250.20:FF:000117">
    <property type="entry name" value="MFS hexose transporter"/>
    <property type="match status" value="1"/>
</dbReference>
<evidence type="ECO:0000256" key="4">
    <source>
        <dbReference type="ARBA" id="ARBA00022692"/>
    </source>
</evidence>
<feature type="transmembrane region" description="Helical" evidence="8">
    <location>
        <begin position="449"/>
        <end position="468"/>
    </location>
</feature>
<feature type="transmembrane region" description="Helical" evidence="8">
    <location>
        <begin position="126"/>
        <end position="147"/>
    </location>
</feature>
<evidence type="ECO:0000256" key="1">
    <source>
        <dbReference type="ARBA" id="ARBA00004141"/>
    </source>
</evidence>
<name>A0A8K0T822_9PEZI</name>
<evidence type="ECO:0000256" key="8">
    <source>
        <dbReference type="SAM" id="Phobius"/>
    </source>
</evidence>
<keyword evidence="11" id="KW-1185">Reference proteome</keyword>
<feature type="transmembrane region" description="Helical" evidence="8">
    <location>
        <begin position="30"/>
        <end position="51"/>
    </location>
</feature>
<evidence type="ECO:0000313" key="11">
    <source>
        <dbReference type="Proteomes" id="UP000813385"/>
    </source>
</evidence>
<dbReference type="SUPFAM" id="SSF103473">
    <property type="entry name" value="MFS general substrate transporter"/>
    <property type="match status" value="1"/>
</dbReference>
<keyword evidence="5 8" id="KW-1133">Transmembrane helix</keyword>
<evidence type="ECO:0000256" key="6">
    <source>
        <dbReference type="ARBA" id="ARBA00023136"/>
    </source>
</evidence>
<feature type="transmembrane region" description="Helical" evidence="8">
    <location>
        <begin position="419"/>
        <end position="437"/>
    </location>
</feature>
<feature type="transmembrane region" description="Helical" evidence="8">
    <location>
        <begin position="71"/>
        <end position="90"/>
    </location>
</feature>
<gene>
    <name evidence="10" type="ORF">B0T11DRAFT_308121</name>
</gene>
<feature type="transmembrane region" description="Helical" evidence="8">
    <location>
        <begin position="159"/>
        <end position="180"/>
    </location>
</feature>
<keyword evidence="4 8" id="KW-0812">Transmembrane</keyword>
<dbReference type="InterPro" id="IPR005828">
    <property type="entry name" value="MFS_sugar_transport-like"/>
</dbReference>
<feature type="transmembrane region" description="Helical" evidence="8">
    <location>
        <begin position="102"/>
        <end position="120"/>
    </location>
</feature>
<comment type="similarity">
    <text evidence="2 7">Belongs to the major facilitator superfamily. Sugar transporter (TC 2.A.1.1) family.</text>
</comment>
<dbReference type="InterPro" id="IPR005829">
    <property type="entry name" value="Sugar_transporter_CS"/>
</dbReference>
<dbReference type="InterPro" id="IPR003663">
    <property type="entry name" value="Sugar/inositol_transpt"/>
</dbReference>
<evidence type="ECO:0000313" key="10">
    <source>
        <dbReference type="EMBL" id="KAH7350108.1"/>
    </source>
</evidence>
<evidence type="ECO:0000256" key="2">
    <source>
        <dbReference type="ARBA" id="ARBA00010992"/>
    </source>
</evidence>
<keyword evidence="3 7" id="KW-0813">Transport</keyword>
<dbReference type="GO" id="GO:0016020">
    <property type="term" value="C:membrane"/>
    <property type="evidence" value="ECO:0007669"/>
    <property type="project" value="UniProtKB-SubCell"/>
</dbReference>
<feature type="transmembrane region" description="Helical" evidence="8">
    <location>
        <begin position="347"/>
        <end position="368"/>
    </location>
</feature>
<organism evidence="10 11">
    <name type="scientific">Plectosphaerella cucumerina</name>
    <dbReference type="NCBI Taxonomy" id="40658"/>
    <lineage>
        <taxon>Eukaryota</taxon>
        <taxon>Fungi</taxon>
        <taxon>Dikarya</taxon>
        <taxon>Ascomycota</taxon>
        <taxon>Pezizomycotina</taxon>
        <taxon>Sordariomycetes</taxon>
        <taxon>Hypocreomycetidae</taxon>
        <taxon>Glomerellales</taxon>
        <taxon>Plectosphaerellaceae</taxon>
        <taxon>Plectosphaerella</taxon>
    </lineage>
</organism>
<dbReference type="InterPro" id="IPR050360">
    <property type="entry name" value="MFS_Sugar_Transporters"/>
</dbReference>
<dbReference type="InterPro" id="IPR020846">
    <property type="entry name" value="MFS_dom"/>
</dbReference>
<dbReference type="OrthoDB" id="6133115at2759"/>
<proteinExistence type="inferred from homology"/>
<protein>
    <submittedName>
        <fullName evidence="10">General substrate transporter</fullName>
    </submittedName>
</protein>
<reference evidence="10" key="1">
    <citation type="journal article" date="2021" name="Nat. Commun.">
        <title>Genetic determinants of endophytism in the Arabidopsis root mycobiome.</title>
        <authorList>
            <person name="Mesny F."/>
            <person name="Miyauchi S."/>
            <person name="Thiergart T."/>
            <person name="Pickel B."/>
            <person name="Atanasova L."/>
            <person name="Karlsson M."/>
            <person name="Huettel B."/>
            <person name="Barry K.W."/>
            <person name="Haridas S."/>
            <person name="Chen C."/>
            <person name="Bauer D."/>
            <person name="Andreopoulos W."/>
            <person name="Pangilinan J."/>
            <person name="LaButti K."/>
            <person name="Riley R."/>
            <person name="Lipzen A."/>
            <person name="Clum A."/>
            <person name="Drula E."/>
            <person name="Henrissat B."/>
            <person name="Kohler A."/>
            <person name="Grigoriev I.V."/>
            <person name="Martin F.M."/>
            <person name="Hacquard S."/>
        </authorList>
    </citation>
    <scope>NUCLEOTIDE SEQUENCE</scope>
    <source>
        <strain evidence="10">MPI-CAGE-AT-0016</strain>
    </source>
</reference>
<dbReference type="Proteomes" id="UP000813385">
    <property type="component" value="Unassembled WGS sequence"/>
</dbReference>
<keyword evidence="6 8" id="KW-0472">Membrane</keyword>
<feature type="transmembrane region" description="Helical" evidence="8">
    <location>
        <begin position="380"/>
        <end position="398"/>
    </location>
</feature>
<feature type="domain" description="Major facilitator superfamily (MFS) profile" evidence="9">
    <location>
        <begin position="33"/>
        <end position="472"/>
    </location>
</feature>
<evidence type="ECO:0000256" key="3">
    <source>
        <dbReference type="ARBA" id="ARBA00022448"/>
    </source>
</evidence>
<dbReference type="AlphaFoldDB" id="A0A8K0T822"/>
<evidence type="ECO:0000256" key="7">
    <source>
        <dbReference type="RuleBase" id="RU003346"/>
    </source>
</evidence>
<dbReference type="PANTHER" id="PTHR48022:SF24">
    <property type="entry name" value="HEXOSE TRANSPORTER PROTEIN (AFU_ORTHOLOGUE AFUA_8G04480)"/>
    <property type="match status" value="1"/>
</dbReference>
<dbReference type="EMBL" id="JAGPXD010000006">
    <property type="protein sequence ID" value="KAH7350108.1"/>
    <property type="molecule type" value="Genomic_DNA"/>
</dbReference>
<feature type="transmembrane region" description="Helical" evidence="8">
    <location>
        <begin position="281"/>
        <end position="307"/>
    </location>
</feature>
<dbReference type="PANTHER" id="PTHR48022">
    <property type="entry name" value="PLASTIDIC GLUCOSE TRANSPORTER 4"/>
    <property type="match status" value="1"/>
</dbReference>
<dbReference type="NCBIfam" id="TIGR00879">
    <property type="entry name" value="SP"/>
    <property type="match status" value="1"/>
</dbReference>
<comment type="caution">
    <text evidence="10">The sequence shown here is derived from an EMBL/GenBank/DDBJ whole genome shotgun (WGS) entry which is preliminary data.</text>
</comment>
<sequence>MSATNENGELRVLQLCTQESWWRVPHLVRLNLLLMVPFFAAYVGGFDGSMLNGIQTVQHWQEYFDHPSGSILGLMVNMQMIGGVISLPLAPFAADRYGRRPPIFLASVIIIVGAALQGGAQNFGMFIAGRFFIGLGGGFLATAAAPLVGELAYPTHRPIITAVYNTQWYAGAIVAAWSTYGTFRMDNSWSWRIPSLLQAVVSIFQGLFIFLVPESPRWLIANGRTEDAERILCKYHSGTDLPDELVRLQVAEITSAIEFERSLESTSYMQFFATKGNRHRLFVTASLGFIIQWCGNALISSYLALVLRDIGITNPETQNLINGGLQLFNFAVAASSATLVDRLGRRFLFLTSTIGMLCAFSVWTGLAARNQQLENAGSGLGIGVVVMVFVFYAFYNFAMSPLPIAYLLEVLPYTLRAKGLTVFNLAQYCSGIFNGFANPVALEALRWKYYVVFVCALLLWLVVIYFTFPETRGLTLEEVSMIFDGKKALETTYDIKAADARGLRSG</sequence>
<dbReference type="PROSITE" id="PS00217">
    <property type="entry name" value="SUGAR_TRANSPORT_2"/>
    <property type="match status" value="1"/>
</dbReference>